<organism evidence="1 2">
    <name type="scientific">Asbolus verrucosus</name>
    <name type="common">Desert ironclad beetle</name>
    <dbReference type="NCBI Taxonomy" id="1661398"/>
    <lineage>
        <taxon>Eukaryota</taxon>
        <taxon>Metazoa</taxon>
        <taxon>Ecdysozoa</taxon>
        <taxon>Arthropoda</taxon>
        <taxon>Hexapoda</taxon>
        <taxon>Insecta</taxon>
        <taxon>Pterygota</taxon>
        <taxon>Neoptera</taxon>
        <taxon>Endopterygota</taxon>
        <taxon>Coleoptera</taxon>
        <taxon>Polyphaga</taxon>
        <taxon>Cucujiformia</taxon>
        <taxon>Tenebrionidae</taxon>
        <taxon>Pimeliinae</taxon>
        <taxon>Asbolus</taxon>
    </lineage>
</organism>
<sequence>MIFNIKYQKNVFEIAAVFESVSTLGYLVTRKTMLLIHASLFEEMIQDRSRFWHYDLCGKRIGDKCRNQMALCHCYFCCISLKHTVIYRRICGTRINALIILVIISVGDIKIKAEKPIFGIYSIDWYNTGSHKFLFL</sequence>
<gene>
    <name evidence="1" type="ORF">BDFB_010229</name>
</gene>
<reference evidence="1 2" key="1">
    <citation type="submission" date="2017-03" db="EMBL/GenBank/DDBJ databases">
        <title>Genome of the blue death feigning beetle - Asbolus verrucosus.</title>
        <authorList>
            <person name="Rider S.D."/>
        </authorList>
    </citation>
    <scope>NUCLEOTIDE SEQUENCE [LARGE SCALE GENOMIC DNA]</scope>
    <source>
        <strain evidence="1">Butters</strain>
        <tissue evidence="1">Head and leg muscle</tissue>
    </source>
</reference>
<name>A0A482V857_ASBVE</name>
<comment type="caution">
    <text evidence="1">The sequence shown here is derived from an EMBL/GenBank/DDBJ whole genome shotgun (WGS) entry which is preliminary data.</text>
</comment>
<evidence type="ECO:0000313" key="1">
    <source>
        <dbReference type="EMBL" id="RZB39389.1"/>
    </source>
</evidence>
<evidence type="ECO:0008006" key="3">
    <source>
        <dbReference type="Google" id="ProtNLM"/>
    </source>
</evidence>
<dbReference type="EMBL" id="QDEB01128614">
    <property type="protein sequence ID" value="RZB39389.1"/>
    <property type="molecule type" value="Genomic_DNA"/>
</dbReference>
<proteinExistence type="predicted"/>
<protein>
    <recommendedName>
        <fullName evidence="3">7tm 6 domain containing protein</fullName>
    </recommendedName>
</protein>
<dbReference type="AlphaFoldDB" id="A0A482V857"/>
<evidence type="ECO:0000313" key="2">
    <source>
        <dbReference type="Proteomes" id="UP000292052"/>
    </source>
</evidence>
<dbReference type="Proteomes" id="UP000292052">
    <property type="component" value="Unassembled WGS sequence"/>
</dbReference>
<keyword evidence="2" id="KW-1185">Reference proteome</keyword>
<dbReference type="OrthoDB" id="6762713at2759"/>
<accession>A0A482V857</accession>
<feature type="non-terminal residue" evidence="1">
    <location>
        <position position="136"/>
    </location>
</feature>